<dbReference type="AlphaFoldDB" id="A0A0L6V679"/>
<reference evidence="1 2" key="1">
    <citation type="submission" date="2015-08" db="EMBL/GenBank/DDBJ databases">
        <title>Next Generation Sequencing and Analysis of the Genome of Puccinia sorghi L Schw, the Causal Agent of Maize Common Rust.</title>
        <authorList>
            <person name="Rochi L."/>
            <person name="Burguener G."/>
            <person name="Darino M."/>
            <person name="Turjanski A."/>
            <person name="Kreff E."/>
            <person name="Dieguez M.J."/>
            <person name="Sacco F."/>
        </authorList>
    </citation>
    <scope>NUCLEOTIDE SEQUENCE [LARGE SCALE GENOMIC DNA]</scope>
    <source>
        <strain evidence="1 2">RO10H11247</strain>
    </source>
</reference>
<evidence type="ECO:0000313" key="1">
    <source>
        <dbReference type="EMBL" id="KNZ56042.1"/>
    </source>
</evidence>
<keyword evidence="2" id="KW-1185">Reference proteome</keyword>
<name>A0A0L6V679_9BASI</name>
<accession>A0A0L6V679</accession>
<dbReference type="Proteomes" id="UP000037035">
    <property type="component" value="Unassembled WGS sequence"/>
</dbReference>
<dbReference type="EMBL" id="LAVV01007405">
    <property type="protein sequence ID" value="KNZ56042.1"/>
    <property type="molecule type" value="Genomic_DNA"/>
</dbReference>
<proteinExistence type="predicted"/>
<gene>
    <name evidence="1" type="ORF">VP01_2511g2</name>
</gene>
<organism evidence="1 2">
    <name type="scientific">Puccinia sorghi</name>
    <dbReference type="NCBI Taxonomy" id="27349"/>
    <lineage>
        <taxon>Eukaryota</taxon>
        <taxon>Fungi</taxon>
        <taxon>Dikarya</taxon>
        <taxon>Basidiomycota</taxon>
        <taxon>Pucciniomycotina</taxon>
        <taxon>Pucciniomycetes</taxon>
        <taxon>Pucciniales</taxon>
        <taxon>Pucciniaceae</taxon>
        <taxon>Puccinia</taxon>
    </lineage>
</organism>
<comment type="caution">
    <text evidence="1">The sequence shown here is derived from an EMBL/GenBank/DDBJ whole genome shotgun (WGS) entry which is preliminary data.</text>
</comment>
<sequence>MRVAVAVTREQSSLMRVAALILWGGKMWAIGCRKSQEFPQIVGQYIKKFTPKKLKKYNKHFTDIHMSHQWDTEKNP</sequence>
<evidence type="ECO:0000313" key="2">
    <source>
        <dbReference type="Proteomes" id="UP000037035"/>
    </source>
</evidence>
<protein>
    <submittedName>
        <fullName evidence="1">Uncharacterized protein</fullName>
    </submittedName>
</protein>
<dbReference type="VEuPathDB" id="FungiDB:VP01_2511g2"/>